<evidence type="ECO:0000313" key="2">
    <source>
        <dbReference type="Proteomes" id="UP001060215"/>
    </source>
</evidence>
<comment type="caution">
    <text evidence="1">The sequence shown here is derived from an EMBL/GenBank/DDBJ whole genome shotgun (WGS) entry which is preliminary data.</text>
</comment>
<proteinExistence type="predicted"/>
<protein>
    <submittedName>
        <fullName evidence="1">Uncharacterized protein</fullName>
    </submittedName>
</protein>
<gene>
    <name evidence="1" type="ORF">LOK49_LG07G00180</name>
</gene>
<sequence length="200" mass="21946">MFRICNEVATLDQEDMVIDESNSVNHGFKDLWKASIRSSVEDRLSAVVALIGVANEGNSIRIILEETAHEKSQKYKEGKSVLGGLISTNGLQQEKILLPYSRYYNGGFDNSSLKLGFEYVEKPVQYTSSSSSSTGGQIGATSGGNHLSLSMSNNQQRPFINSPQLFATAAASSGFPQQITTRPQNWLHQKSGFYSLMRPS</sequence>
<reference evidence="1 2" key="1">
    <citation type="journal article" date="2022" name="Plant J.">
        <title>Chromosome-level genome of Camellia lanceoleosa provides a valuable resource for understanding genome evolution and self-incompatibility.</title>
        <authorList>
            <person name="Gong W."/>
            <person name="Xiao S."/>
            <person name="Wang L."/>
            <person name="Liao Z."/>
            <person name="Chang Y."/>
            <person name="Mo W."/>
            <person name="Hu G."/>
            <person name="Li W."/>
            <person name="Zhao G."/>
            <person name="Zhu H."/>
            <person name="Hu X."/>
            <person name="Ji K."/>
            <person name="Xiang X."/>
            <person name="Song Q."/>
            <person name="Yuan D."/>
            <person name="Jin S."/>
            <person name="Zhang L."/>
        </authorList>
    </citation>
    <scope>NUCLEOTIDE SEQUENCE [LARGE SCALE GENOMIC DNA]</scope>
    <source>
        <strain evidence="1">SQ_2022a</strain>
    </source>
</reference>
<evidence type="ECO:0000313" key="1">
    <source>
        <dbReference type="EMBL" id="KAI8007151.1"/>
    </source>
</evidence>
<dbReference type="EMBL" id="CM045764">
    <property type="protein sequence ID" value="KAI8007151.1"/>
    <property type="molecule type" value="Genomic_DNA"/>
</dbReference>
<name>A0ACC0H5M8_9ERIC</name>
<organism evidence="1 2">
    <name type="scientific">Camellia lanceoleosa</name>
    <dbReference type="NCBI Taxonomy" id="1840588"/>
    <lineage>
        <taxon>Eukaryota</taxon>
        <taxon>Viridiplantae</taxon>
        <taxon>Streptophyta</taxon>
        <taxon>Embryophyta</taxon>
        <taxon>Tracheophyta</taxon>
        <taxon>Spermatophyta</taxon>
        <taxon>Magnoliopsida</taxon>
        <taxon>eudicotyledons</taxon>
        <taxon>Gunneridae</taxon>
        <taxon>Pentapetalae</taxon>
        <taxon>asterids</taxon>
        <taxon>Ericales</taxon>
        <taxon>Theaceae</taxon>
        <taxon>Camellia</taxon>
    </lineage>
</organism>
<keyword evidence="2" id="KW-1185">Reference proteome</keyword>
<dbReference type="Proteomes" id="UP001060215">
    <property type="component" value="Chromosome 7"/>
</dbReference>
<accession>A0ACC0H5M8</accession>